<dbReference type="PANTHER" id="PTHR24320:SF262">
    <property type="entry name" value="DEHYDROGENASE"/>
    <property type="match status" value="1"/>
</dbReference>
<reference evidence="3 4" key="1">
    <citation type="submission" date="2016-03" db="EMBL/GenBank/DDBJ databases">
        <title>Draft genome sequence of Acetobacter malorum CECT 7742, a strain isolated from strawberry vinegar.</title>
        <authorList>
            <person name="Sainz F."/>
            <person name="Mas A."/>
            <person name="Torija M.J."/>
        </authorList>
    </citation>
    <scope>NUCLEOTIDE SEQUENCE [LARGE SCALE GENOMIC DNA]</scope>
    <source>
        <strain evidence="3 4">CECT 7742</strain>
    </source>
</reference>
<comment type="caution">
    <text evidence="3">The sequence shown here is derived from an EMBL/GenBank/DDBJ whole genome shotgun (WGS) entry which is preliminary data.</text>
</comment>
<organism evidence="3 4">
    <name type="scientific">Acetobacter malorum</name>
    <dbReference type="NCBI Taxonomy" id="178901"/>
    <lineage>
        <taxon>Bacteria</taxon>
        <taxon>Pseudomonadati</taxon>
        <taxon>Pseudomonadota</taxon>
        <taxon>Alphaproteobacteria</taxon>
        <taxon>Acetobacterales</taxon>
        <taxon>Acetobacteraceae</taxon>
        <taxon>Acetobacter</taxon>
    </lineage>
</organism>
<dbReference type="PATRIC" id="fig|178901.16.peg.49"/>
<comment type="similarity">
    <text evidence="1">Belongs to the short-chain dehydrogenases/reductases (SDR) family.</text>
</comment>
<accession>A0A177GEP4</accession>
<dbReference type="Pfam" id="PF00106">
    <property type="entry name" value="adh_short"/>
    <property type="match status" value="1"/>
</dbReference>
<dbReference type="GO" id="GO:0016491">
    <property type="term" value="F:oxidoreductase activity"/>
    <property type="evidence" value="ECO:0007669"/>
    <property type="project" value="UniProtKB-KW"/>
</dbReference>
<dbReference type="InterPro" id="IPR002347">
    <property type="entry name" value="SDR_fam"/>
</dbReference>
<protein>
    <submittedName>
        <fullName evidence="3">Putative oxidoreductase/Short-chain dehydrogenase</fullName>
    </submittedName>
</protein>
<gene>
    <name evidence="3" type="ORF">Amal_00045</name>
</gene>
<dbReference type="AlphaFoldDB" id="A0A177GEP4"/>
<evidence type="ECO:0000313" key="4">
    <source>
        <dbReference type="Proteomes" id="UP000077349"/>
    </source>
</evidence>
<evidence type="ECO:0000313" key="3">
    <source>
        <dbReference type="EMBL" id="OAG78712.1"/>
    </source>
</evidence>
<dbReference type="Proteomes" id="UP000077349">
    <property type="component" value="Unassembled WGS sequence"/>
</dbReference>
<dbReference type="InterPro" id="IPR036291">
    <property type="entry name" value="NAD(P)-bd_dom_sf"/>
</dbReference>
<proteinExistence type="inferred from homology"/>
<evidence type="ECO:0000256" key="1">
    <source>
        <dbReference type="ARBA" id="ARBA00006484"/>
    </source>
</evidence>
<dbReference type="PANTHER" id="PTHR24320">
    <property type="entry name" value="RETINOL DEHYDROGENASE"/>
    <property type="match status" value="1"/>
</dbReference>
<sequence>MIGKHEWSVTNRQPSLKGRVALVTGGNSGLGFEVACGLATRGARLLLPVRSAARGEAALAALQARCPGAEAELLTLNLASLDSIAGLCG</sequence>
<evidence type="ECO:0000256" key="2">
    <source>
        <dbReference type="ARBA" id="ARBA00023002"/>
    </source>
</evidence>
<name>A0A177GEP4_9PROT</name>
<keyword evidence="2" id="KW-0560">Oxidoreductase</keyword>
<dbReference type="EMBL" id="LVHD01000001">
    <property type="protein sequence ID" value="OAG78712.1"/>
    <property type="molecule type" value="Genomic_DNA"/>
</dbReference>
<dbReference type="SUPFAM" id="SSF51735">
    <property type="entry name" value="NAD(P)-binding Rossmann-fold domains"/>
    <property type="match status" value="1"/>
</dbReference>
<dbReference type="Gene3D" id="3.40.50.720">
    <property type="entry name" value="NAD(P)-binding Rossmann-like Domain"/>
    <property type="match status" value="1"/>
</dbReference>